<gene>
    <name evidence="2" type="ORF">BDD18_0263</name>
</gene>
<proteinExistence type="predicted"/>
<evidence type="ECO:0000313" key="3">
    <source>
        <dbReference type="Proteomes" id="UP000316993"/>
    </source>
</evidence>
<evidence type="ECO:0000256" key="1">
    <source>
        <dbReference type="SAM" id="MobiDB-lite"/>
    </source>
</evidence>
<dbReference type="AlphaFoldDB" id="A0A543LIJ5"/>
<accession>A0A543LIJ5</accession>
<feature type="region of interest" description="Disordered" evidence="1">
    <location>
        <begin position="64"/>
        <end position="89"/>
    </location>
</feature>
<dbReference type="Proteomes" id="UP000316993">
    <property type="component" value="Unassembled WGS sequence"/>
</dbReference>
<name>A0A543LIJ5_9BURK</name>
<evidence type="ECO:0000313" key="2">
    <source>
        <dbReference type="EMBL" id="TQN07171.1"/>
    </source>
</evidence>
<sequence length="89" mass="9923">MPTKICAWCGQPFTTHVHQTLQMAGVFGRNSQREHSTSDSLPPTPKEVHVLSQLALIAKTARRQKTEMCTRKGHAYRGQSEHAAPPCTR</sequence>
<reference evidence="2 3" key="1">
    <citation type="submission" date="2019-06" db="EMBL/GenBank/DDBJ databases">
        <title>Genomic Encyclopedia of Archaeal and Bacterial Type Strains, Phase II (KMG-II): from individual species to whole genera.</title>
        <authorList>
            <person name="Goeker M."/>
        </authorList>
    </citation>
    <scope>NUCLEOTIDE SEQUENCE [LARGE SCALE GENOMIC DNA]</scope>
    <source>
        <strain evidence="2 3">DSM 7270</strain>
    </source>
</reference>
<dbReference type="EMBL" id="VFPV01000001">
    <property type="protein sequence ID" value="TQN07171.1"/>
    <property type="molecule type" value="Genomic_DNA"/>
</dbReference>
<protein>
    <submittedName>
        <fullName evidence="2">Uncharacterized protein</fullName>
    </submittedName>
</protein>
<comment type="caution">
    <text evidence="2">The sequence shown here is derived from an EMBL/GenBank/DDBJ whole genome shotgun (WGS) entry which is preliminary data.</text>
</comment>
<organism evidence="2 3">
    <name type="scientific">Acidovorax temperans</name>
    <dbReference type="NCBI Taxonomy" id="80878"/>
    <lineage>
        <taxon>Bacteria</taxon>
        <taxon>Pseudomonadati</taxon>
        <taxon>Pseudomonadota</taxon>
        <taxon>Betaproteobacteria</taxon>
        <taxon>Burkholderiales</taxon>
        <taxon>Comamonadaceae</taxon>
        <taxon>Acidovorax</taxon>
    </lineage>
</organism>